<dbReference type="PANTHER" id="PTHR35450:SF2">
    <property type="entry name" value="REVERSE TRANSCRIPTASE DOMAIN-CONTAINING PROTEIN"/>
    <property type="match status" value="1"/>
</dbReference>
<accession>A0A1X7UR25</accession>
<evidence type="ECO:0000313" key="1">
    <source>
        <dbReference type="EnsemblMetazoa" id="Aqu2.1.30218_001"/>
    </source>
</evidence>
<dbReference type="EnsemblMetazoa" id="Aqu2.1.30218_001">
    <property type="protein sequence ID" value="Aqu2.1.30218_001"/>
    <property type="gene ID" value="Aqu2.1.30218"/>
</dbReference>
<organism evidence="1">
    <name type="scientific">Amphimedon queenslandica</name>
    <name type="common">Sponge</name>
    <dbReference type="NCBI Taxonomy" id="400682"/>
    <lineage>
        <taxon>Eukaryota</taxon>
        <taxon>Metazoa</taxon>
        <taxon>Porifera</taxon>
        <taxon>Demospongiae</taxon>
        <taxon>Heteroscleromorpha</taxon>
        <taxon>Haplosclerida</taxon>
        <taxon>Niphatidae</taxon>
        <taxon>Amphimedon</taxon>
    </lineage>
</organism>
<sequence>MENDSVKILWNFMIQCDNYIEHRKPDIVVIDKIEKKCLIIDVAIPGDNRIMKKEEEKVEKYKELRQEIIKLWKMKKVVVVPIVIRALGAVTSIDLMSG</sequence>
<protein>
    <submittedName>
        <fullName evidence="1">Uncharacterized protein</fullName>
    </submittedName>
</protein>
<dbReference type="InParanoid" id="A0A1X7UR25"/>
<dbReference type="PANTHER" id="PTHR35450">
    <property type="entry name" value="REVERSE TRANSCRIPTASE DOMAIN-CONTAINING PROTEIN"/>
    <property type="match status" value="1"/>
</dbReference>
<dbReference type="AlphaFoldDB" id="A0A1X7UR25"/>
<reference evidence="1" key="1">
    <citation type="submission" date="2017-05" db="UniProtKB">
        <authorList>
            <consortium name="EnsemblMetazoa"/>
        </authorList>
    </citation>
    <scope>IDENTIFICATION</scope>
</reference>
<name>A0A1X7UR25_AMPQE</name>
<dbReference type="OrthoDB" id="5977701at2759"/>
<dbReference type="OMA" id="PGDNRIM"/>
<proteinExistence type="predicted"/>